<feature type="transmembrane region" description="Helical" evidence="7">
    <location>
        <begin position="85"/>
        <end position="101"/>
    </location>
</feature>
<comment type="subcellular location">
    <subcellularLocation>
        <location evidence="1">Membrane</location>
        <topology evidence="1">Multi-pass membrane protein</topology>
    </subcellularLocation>
</comment>
<evidence type="ECO:0000256" key="5">
    <source>
        <dbReference type="ARBA" id="ARBA00022989"/>
    </source>
</evidence>
<comment type="caution">
    <text evidence="9">The sequence shown here is derived from an EMBL/GenBank/DDBJ whole genome shotgun (WGS) entry which is preliminary data.</text>
</comment>
<reference evidence="9 10" key="1">
    <citation type="submission" date="2018-05" db="EMBL/GenBank/DDBJ databases">
        <title>Coraliomargarita sinensis sp. nov., isolated from a marine solar saltern.</title>
        <authorList>
            <person name="Zhou L.Y."/>
        </authorList>
    </citation>
    <scope>NUCLEOTIDE SEQUENCE [LARGE SCALE GENOMIC DNA]</scope>
    <source>
        <strain evidence="9 10">WN38</strain>
    </source>
</reference>
<keyword evidence="3" id="KW-0808">Transferase</keyword>
<dbReference type="Pfam" id="PF02397">
    <property type="entry name" value="Bac_transf"/>
    <property type="match status" value="1"/>
</dbReference>
<feature type="transmembrane region" description="Helical" evidence="7">
    <location>
        <begin position="12"/>
        <end position="34"/>
    </location>
</feature>
<evidence type="ECO:0000256" key="3">
    <source>
        <dbReference type="ARBA" id="ARBA00022679"/>
    </source>
</evidence>
<feature type="transmembrane region" description="Helical" evidence="7">
    <location>
        <begin position="107"/>
        <end position="127"/>
    </location>
</feature>
<dbReference type="PANTHER" id="PTHR30576:SF0">
    <property type="entry name" value="UNDECAPRENYL-PHOSPHATE N-ACETYLGALACTOSAMINYL 1-PHOSPHATE TRANSFERASE-RELATED"/>
    <property type="match status" value="1"/>
</dbReference>
<accession>A0A317ZLG0</accession>
<evidence type="ECO:0000256" key="7">
    <source>
        <dbReference type="SAM" id="Phobius"/>
    </source>
</evidence>
<dbReference type="EMBL" id="QHJQ01000004">
    <property type="protein sequence ID" value="PXA04211.1"/>
    <property type="molecule type" value="Genomic_DNA"/>
</dbReference>
<dbReference type="AlphaFoldDB" id="A0A317ZLG0"/>
<feature type="transmembrane region" description="Helical" evidence="7">
    <location>
        <begin position="280"/>
        <end position="302"/>
    </location>
</feature>
<dbReference type="PANTHER" id="PTHR30576">
    <property type="entry name" value="COLANIC BIOSYNTHESIS UDP-GLUCOSE LIPID CARRIER TRANSFERASE"/>
    <property type="match status" value="1"/>
</dbReference>
<keyword evidence="5 7" id="KW-1133">Transmembrane helix</keyword>
<keyword evidence="6 7" id="KW-0472">Membrane</keyword>
<dbReference type="GO" id="GO:0016780">
    <property type="term" value="F:phosphotransferase activity, for other substituted phosphate groups"/>
    <property type="evidence" value="ECO:0007669"/>
    <property type="project" value="TreeGrafter"/>
</dbReference>
<feature type="transmembrane region" description="Helical" evidence="7">
    <location>
        <begin position="46"/>
        <end position="64"/>
    </location>
</feature>
<dbReference type="NCBIfam" id="TIGR03025">
    <property type="entry name" value="EPS_sugtrans"/>
    <property type="match status" value="1"/>
</dbReference>
<evidence type="ECO:0000259" key="8">
    <source>
        <dbReference type="Pfam" id="PF02397"/>
    </source>
</evidence>
<sequence length="472" mass="54853">MIGNRTQGLRLLSHGFVVVFIMALFAGMHFYSIFVLERVSEGQVNLHLYLLGVFIAGLLSYPFKEEKIQQTTMQSFLWVTAVRKSNYQTAIIALLIFAIVFTTKDKAISRIFVGSYILSAWFSLIIINRYVPDWIAGFAFRGRNSVRTIFLGSAKSARRLEQWAERQPFFGIDILGLITYEMATDLKLKMPIIGEFMDMELIMEAYKVDQIVLLETRNSDWWIDPVVELCEKHGCRILIFNPWEEYFDQELLPVQLGGHTFFTLQEEPLENPINRAMKRILDIVVSLPVVLFVLPLLCLLVKCMQLRQAPGPLFFKQERSGQRGRRFKIYKFRSMRDAGTDRTREGEQAKEGDDRIFPFGQIMRKTSIDEFPQFINVLLGQMSTVGPRPHLLEHDDQFSQQVNIYRTRHFVKPGITGLAQSKGFRGEITDRRLIEERVHYDLQYIRGWSIWLDLLILFKTAVQILRPPKSAY</sequence>
<evidence type="ECO:0000256" key="4">
    <source>
        <dbReference type="ARBA" id="ARBA00022692"/>
    </source>
</evidence>
<keyword evidence="4 7" id="KW-0812">Transmembrane</keyword>
<organism evidence="9 10">
    <name type="scientific">Coraliomargarita sinensis</name>
    <dbReference type="NCBI Taxonomy" id="2174842"/>
    <lineage>
        <taxon>Bacteria</taxon>
        <taxon>Pseudomonadati</taxon>
        <taxon>Verrucomicrobiota</taxon>
        <taxon>Opitutia</taxon>
        <taxon>Puniceicoccales</taxon>
        <taxon>Coraliomargaritaceae</taxon>
        <taxon>Coraliomargarita</taxon>
    </lineage>
</organism>
<name>A0A317ZLG0_9BACT</name>
<evidence type="ECO:0000256" key="6">
    <source>
        <dbReference type="ARBA" id="ARBA00023136"/>
    </source>
</evidence>
<proteinExistence type="inferred from homology"/>
<keyword evidence="10" id="KW-1185">Reference proteome</keyword>
<dbReference type="GO" id="GO:0016020">
    <property type="term" value="C:membrane"/>
    <property type="evidence" value="ECO:0007669"/>
    <property type="project" value="UniProtKB-SubCell"/>
</dbReference>
<dbReference type="InterPro" id="IPR017475">
    <property type="entry name" value="EPS_sugar_tfrase"/>
</dbReference>
<evidence type="ECO:0000313" key="9">
    <source>
        <dbReference type="EMBL" id="PXA04211.1"/>
    </source>
</evidence>
<evidence type="ECO:0000256" key="1">
    <source>
        <dbReference type="ARBA" id="ARBA00004141"/>
    </source>
</evidence>
<dbReference type="InterPro" id="IPR003362">
    <property type="entry name" value="Bact_transf"/>
</dbReference>
<dbReference type="FunCoup" id="A0A317ZLG0">
    <property type="interactions" value="125"/>
</dbReference>
<protein>
    <recommendedName>
        <fullName evidence="8">Bacterial sugar transferase domain-containing protein</fullName>
    </recommendedName>
</protein>
<comment type="similarity">
    <text evidence="2">Belongs to the bacterial sugar transferase family.</text>
</comment>
<evidence type="ECO:0000256" key="2">
    <source>
        <dbReference type="ARBA" id="ARBA00006464"/>
    </source>
</evidence>
<dbReference type="Proteomes" id="UP000247099">
    <property type="component" value="Unassembled WGS sequence"/>
</dbReference>
<gene>
    <name evidence="9" type="ORF">DDZ13_06635</name>
</gene>
<feature type="domain" description="Bacterial sugar transferase" evidence="8">
    <location>
        <begin position="278"/>
        <end position="465"/>
    </location>
</feature>
<dbReference type="Pfam" id="PF13727">
    <property type="entry name" value="CoA_binding_3"/>
    <property type="match status" value="1"/>
</dbReference>
<dbReference type="InParanoid" id="A0A317ZLG0"/>
<evidence type="ECO:0000313" key="10">
    <source>
        <dbReference type="Proteomes" id="UP000247099"/>
    </source>
</evidence>